<comment type="catalytic activity">
    <reaction evidence="2">
        <text>glutathione + H2O = L-cysteinylglycine + L-glutamate</text>
        <dbReference type="Rhea" id="RHEA:28807"/>
        <dbReference type="ChEBI" id="CHEBI:15377"/>
        <dbReference type="ChEBI" id="CHEBI:29985"/>
        <dbReference type="ChEBI" id="CHEBI:57925"/>
        <dbReference type="ChEBI" id="CHEBI:61694"/>
        <dbReference type="EC" id="3.4.19.13"/>
    </reaction>
</comment>
<dbReference type="InterPro" id="IPR043137">
    <property type="entry name" value="GGT_ssub_C"/>
</dbReference>
<evidence type="ECO:0000256" key="5">
    <source>
        <dbReference type="PIRSR" id="PIRSR600101-2"/>
    </source>
</evidence>
<dbReference type="InterPro" id="IPR043138">
    <property type="entry name" value="GGT_lsub"/>
</dbReference>
<reference evidence="7 8" key="1">
    <citation type="submission" date="2019-08" db="EMBL/GenBank/DDBJ databases">
        <authorList>
            <person name="Liang Q."/>
        </authorList>
    </citation>
    <scope>NUCLEOTIDE SEQUENCE [LARGE SCALE GENOMIC DNA]</scope>
    <source>
        <strain evidence="7 8">V1718</strain>
    </source>
</reference>
<evidence type="ECO:0000256" key="6">
    <source>
        <dbReference type="SAM" id="SignalP"/>
    </source>
</evidence>
<keyword evidence="6" id="KW-0732">Signal</keyword>
<dbReference type="RefSeq" id="WP_146963596.1">
    <property type="nucleotide sequence ID" value="NZ_CP042467.1"/>
</dbReference>
<evidence type="ECO:0000256" key="4">
    <source>
        <dbReference type="PIRSR" id="PIRSR600101-1"/>
    </source>
</evidence>
<feature type="binding site" evidence="5">
    <location>
        <position position="462"/>
    </location>
    <ligand>
        <name>L-glutamate</name>
        <dbReference type="ChEBI" id="CHEBI:29985"/>
    </ligand>
</feature>
<dbReference type="PANTHER" id="PTHR11686:SF9">
    <property type="entry name" value="RE13973P"/>
    <property type="match status" value="1"/>
</dbReference>
<dbReference type="EMBL" id="CP042467">
    <property type="protein sequence ID" value="QED30156.1"/>
    <property type="molecule type" value="Genomic_DNA"/>
</dbReference>
<evidence type="ECO:0000313" key="8">
    <source>
        <dbReference type="Proteomes" id="UP000321595"/>
    </source>
</evidence>
<keyword evidence="8" id="KW-1185">Reference proteome</keyword>
<dbReference type="PANTHER" id="PTHR11686">
    <property type="entry name" value="GAMMA GLUTAMYL TRANSPEPTIDASE"/>
    <property type="match status" value="1"/>
</dbReference>
<dbReference type="SUPFAM" id="SSF56235">
    <property type="entry name" value="N-terminal nucleophile aminohydrolases (Ntn hydrolases)"/>
    <property type="match status" value="1"/>
</dbReference>
<feature type="binding site" evidence="5">
    <location>
        <begin position="387"/>
        <end position="389"/>
    </location>
    <ligand>
        <name>L-glutamate</name>
        <dbReference type="ChEBI" id="CHEBI:29985"/>
    </ligand>
</feature>
<accession>A0A5B8Y2E4</accession>
<comment type="catalytic activity">
    <reaction evidence="1">
        <text>an S-substituted glutathione + H2O = an S-substituted L-cysteinylglycine + L-glutamate</text>
        <dbReference type="Rhea" id="RHEA:59468"/>
        <dbReference type="ChEBI" id="CHEBI:15377"/>
        <dbReference type="ChEBI" id="CHEBI:29985"/>
        <dbReference type="ChEBI" id="CHEBI:90779"/>
        <dbReference type="ChEBI" id="CHEBI:143103"/>
        <dbReference type="EC" id="3.4.19.13"/>
    </reaction>
</comment>
<keyword evidence="7" id="KW-0012">Acyltransferase</keyword>
<dbReference type="GO" id="GO:0036374">
    <property type="term" value="F:glutathione hydrolase activity"/>
    <property type="evidence" value="ECO:0007669"/>
    <property type="project" value="UniProtKB-EC"/>
</dbReference>
<name>A0A5B8Y2E4_9DELT</name>
<dbReference type="GO" id="GO:0005886">
    <property type="term" value="C:plasma membrane"/>
    <property type="evidence" value="ECO:0007669"/>
    <property type="project" value="TreeGrafter"/>
</dbReference>
<dbReference type="PRINTS" id="PR01210">
    <property type="entry name" value="GGTRANSPTASE"/>
</dbReference>
<feature type="binding site" evidence="5">
    <location>
        <begin position="440"/>
        <end position="441"/>
    </location>
    <ligand>
        <name>L-glutamate</name>
        <dbReference type="ChEBI" id="CHEBI:29985"/>
    </ligand>
</feature>
<dbReference type="Gene3D" id="1.10.246.130">
    <property type="match status" value="1"/>
</dbReference>
<gene>
    <name evidence="7" type="primary">ggt</name>
    <name evidence="7" type="ORF">FRD01_23565</name>
</gene>
<keyword evidence="7" id="KW-0808">Transferase</keyword>
<dbReference type="Proteomes" id="UP000321595">
    <property type="component" value="Chromosome"/>
</dbReference>
<protein>
    <submittedName>
        <fullName evidence="7">Gamma-glutamyltransferase</fullName>
        <ecNumber evidence="7">2.3.2.2</ecNumber>
    </submittedName>
</protein>
<dbReference type="Gene3D" id="3.60.20.40">
    <property type="match status" value="1"/>
</dbReference>
<dbReference type="OrthoDB" id="5297205at2"/>
<evidence type="ECO:0000256" key="2">
    <source>
        <dbReference type="ARBA" id="ARBA00001089"/>
    </source>
</evidence>
<feature type="chain" id="PRO_5022693456" evidence="6">
    <location>
        <begin position="26"/>
        <end position="557"/>
    </location>
</feature>
<sequence length="557" mass="60303">MKSTFVCHQIVTLLCIVTMSSVVSAETSKHGMVASDTPIASEMGAKVLEDGGNAVDAGVVTLLTLGLASPFASGIGGGGFCVYQPAEGEAAALDFREKAPAKAHPNLYIKDGVLDNEATLRGGLASGTPGEIAGLYAIHERYGKLPWKDLVMRVATLASQGHPTTELMDKRLRLRPERMEAFPDLKKAYTGKNGLLEAGETLKNQPLADLLTRVANEGPSAFYKGDVPRQIVEYVKKSGGILEVSDFEKYHVVWRTPIRGTYRGFEVIGMPPPSSGGIATVQMLNILEAWDLKTLGQSTVGLHLVVEAMKHAFADRARYLGDDDFVEVPREKLISKEYAAKQRVRVRPWTTLELKEYGDHMPPPDNAGTSHMSVGDRDHNMLACTSTVNTVFGSMVHIPELGFVMNNQMADFTAQPGVANNYGLIGNMQNAVEGGKRPLSSMTPTIIRKNGESVLAVGGSGGPTIISGTLFGIIRILDYELSPEDAVTLPRMHHQWMPEKLFVESMAESEQAVLKRLGHEVVIRPAWTAVQMVLKTKDGYIGASDPRKLGRPAGAKK</sequence>
<evidence type="ECO:0000256" key="3">
    <source>
        <dbReference type="ARBA" id="ARBA00047417"/>
    </source>
</evidence>
<evidence type="ECO:0000313" key="7">
    <source>
        <dbReference type="EMBL" id="QED30156.1"/>
    </source>
</evidence>
<organism evidence="7 8">
    <name type="scientific">Microvenator marinus</name>
    <dbReference type="NCBI Taxonomy" id="2600177"/>
    <lineage>
        <taxon>Bacteria</taxon>
        <taxon>Deltaproteobacteria</taxon>
        <taxon>Bradymonadales</taxon>
        <taxon>Microvenatoraceae</taxon>
        <taxon>Microvenator</taxon>
    </lineage>
</organism>
<feature type="binding site" evidence="5">
    <location>
        <position position="411"/>
    </location>
    <ligand>
        <name>L-glutamate</name>
        <dbReference type="ChEBI" id="CHEBI:29985"/>
    </ligand>
</feature>
<feature type="binding site" evidence="5">
    <location>
        <position position="96"/>
    </location>
    <ligand>
        <name>L-glutamate</name>
        <dbReference type="ChEBI" id="CHEBI:29985"/>
    </ligand>
</feature>
<dbReference type="Pfam" id="PF01019">
    <property type="entry name" value="G_glu_transpept"/>
    <property type="match status" value="1"/>
</dbReference>
<dbReference type="GO" id="GO:0006751">
    <property type="term" value="P:glutathione catabolic process"/>
    <property type="evidence" value="ECO:0007669"/>
    <property type="project" value="InterPro"/>
</dbReference>
<dbReference type="InterPro" id="IPR029055">
    <property type="entry name" value="Ntn_hydrolases_N"/>
</dbReference>
<dbReference type="UniPathway" id="UPA00204"/>
<dbReference type="EC" id="2.3.2.2" evidence="7"/>
<feature type="signal peptide" evidence="6">
    <location>
        <begin position="1"/>
        <end position="25"/>
    </location>
</feature>
<comment type="catalytic activity">
    <reaction evidence="3">
        <text>an N-terminal (5-L-glutamyl)-[peptide] + an alpha-amino acid = 5-L-glutamyl amino acid + an N-terminal L-alpha-aminoacyl-[peptide]</text>
        <dbReference type="Rhea" id="RHEA:23904"/>
        <dbReference type="Rhea" id="RHEA-COMP:9780"/>
        <dbReference type="Rhea" id="RHEA-COMP:9795"/>
        <dbReference type="ChEBI" id="CHEBI:77644"/>
        <dbReference type="ChEBI" id="CHEBI:78597"/>
        <dbReference type="ChEBI" id="CHEBI:78599"/>
        <dbReference type="ChEBI" id="CHEBI:78608"/>
        <dbReference type="EC" id="2.3.2.2"/>
    </reaction>
</comment>
<dbReference type="AlphaFoldDB" id="A0A5B8Y2E4"/>
<feature type="active site" description="Nucleophile" evidence="4">
    <location>
        <position position="369"/>
    </location>
</feature>
<proteinExistence type="predicted"/>
<evidence type="ECO:0000256" key="1">
    <source>
        <dbReference type="ARBA" id="ARBA00001049"/>
    </source>
</evidence>
<dbReference type="NCBIfam" id="TIGR00066">
    <property type="entry name" value="g_glut_trans"/>
    <property type="match status" value="1"/>
</dbReference>
<dbReference type="GO" id="GO:0103068">
    <property type="term" value="F:leukotriene C4 gamma-glutamyl transferase activity"/>
    <property type="evidence" value="ECO:0007669"/>
    <property type="project" value="UniProtKB-EC"/>
</dbReference>
<dbReference type="InterPro" id="IPR000101">
    <property type="entry name" value="GGT_peptidase"/>
</dbReference>
<dbReference type="KEGG" id="bbae:FRD01_23565"/>